<dbReference type="AlphaFoldDB" id="A0A348B6N8"/>
<dbReference type="PANTHER" id="PTHR43652">
    <property type="entry name" value="BASIC AMINO ACID ANTIPORTER YFCC-RELATED"/>
    <property type="match status" value="1"/>
</dbReference>
<evidence type="ECO:0000256" key="1">
    <source>
        <dbReference type="ARBA" id="ARBA00004141"/>
    </source>
</evidence>
<dbReference type="GeneID" id="38667681"/>
<dbReference type="SUPFAM" id="SSF116726">
    <property type="entry name" value="TrkA C-terminal domain-like"/>
    <property type="match status" value="1"/>
</dbReference>
<keyword evidence="2 5" id="KW-0812">Transmembrane</keyword>
<dbReference type="GO" id="GO:0006813">
    <property type="term" value="P:potassium ion transport"/>
    <property type="evidence" value="ECO:0007669"/>
    <property type="project" value="InterPro"/>
</dbReference>
<evidence type="ECO:0000313" key="8">
    <source>
        <dbReference type="Proteomes" id="UP000276741"/>
    </source>
</evidence>
<protein>
    <recommendedName>
        <fullName evidence="6">RCK C-terminal domain-containing protein</fullName>
    </recommendedName>
</protein>
<dbReference type="Gene3D" id="3.30.70.1450">
    <property type="entry name" value="Regulator of K+ conductance, C-terminal domain"/>
    <property type="match status" value="1"/>
</dbReference>
<sequence>MIGTSPNVVLDQFWIEKFHSGLPLFQFAPIGLAEMLAGLTVVVLVVVRLMPSLSSTSLEEVKVGEYLVEVGVDRESDLVGKSLSQLERELGVKVDHVVGVPRLFRSYVSSGDVLVLRVPPEKLPIITSLKGVRLSPSVEVPQGVPTFEVLVPNGSRLVGRTVGELKLADTYRVYVLGTSVRGTVYRLSSSSIQPGTVLLVAGKEEDVARLANDTSLVP</sequence>
<keyword evidence="4 5" id="KW-0472">Membrane</keyword>
<reference evidence="8" key="1">
    <citation type="submission" date="2018-04" db="EMBL/GenBank/DDBJ databases">
        <title>Complete genome sequence of Sulfodiicoccus acidiphilus strain HS-1.</title>
        <authorList>
            <person name="Sakai H.D."/>
            <person name="Kurosawa N."/>
        </authorList>
    </citation>
    <scope>NUCLEOTIDE SEQUENCE [LARGE SCALE GENOMIC DNA]</scope>
    <source>
        <strain evidence="8">HS-1</strain>
    </source>
</reference>
<evidence type="ECO:0000256" key="2">
    <source>
        <dbReference type="ARBA" id="ARBA00022692"/>
    </source>
</evidence>
<dbReference type="InterPro" id="IPR051679">
    <property type="entry name" value="DASS-Related_Transporters"/>
</dbReference>
<dbReference type="PROSITE" id="PS51202">
    <property type="entry name" value="RCK_C"/>
    <property type="match status" value="1"/>
</dbReference>
<dbReference type="Pfam" id="PF02080">
    <property type="entry name" value="TrkA_C"/>
    <property type="match status" value="1"/>
</dbReference>
<evidence type="ECO:0000259" key="6">
    <source>
        <dbReference type="PROSITE" id="PS51202"/>
    </source>
</evidence>
<dbReference type="RefSeq" id="WP_126451090.1">
    <property type="nucleotide sequence ID" value="NZ_AP018553.1"/>
</dbReference>
<keyword evidence="8" id="KW-1185">Reference proteome</keyword>
<dbReference type="Proteomes" id="UP000276741">
    <property type="component" value="Chromosome"/>
</dbReference>
<dbReference type="GO" id="GO:0008324">
    <property type="term" value="F:monoatomic cation transmembrane transporter activity"/>
    <property type="evidence" value="ECO:0007669"/>
    <property type="project" value="InterPro"/>
</dbReference>
<evidence type="ECO:0000256" key="4">
    <source>
        <dbReference type="ARBA" id="ARBA00023136"/>
    </source>
</evidence>
<keyword evidence="3 5" id="KW-1133">Transmembrane helix</keyword>
<feature type="transmembrane region" description="Helical" evidence="5">
    <location>
        <begin position="24"/>
        <end position="47"/>
    </location>
</feature>
<dbReference type="EMBL" id="AP018553">
    <property type="protein sequence ID" value="BBD73840.1"/>
    <property type="molecule type" value="Genomic_DNA"/>
</dbReference>
<dbReference type="KEGG" id="sacd:HS1genome_2229"/>
<evidence type="ECO:0000256" key="5">
    <source>
        <dbReference type="SAM" id="Phobius"/>
    </source>
</evidence>
<organism evidence="7 8">
    <name type="scientific">Sulfodiicoccus acidiphilus</name>
    <dbReference type="NCBI Taxonomy" id="1670455"/>
    <lineage>
        <taxon>Archaea</taxon>
        <taxon>Thermoproteota</taxon>
        <taxon>Thermoprotei</taxon>
        <taxon>Sulfolobales</taxon>
        <taxon>Sulfolobaceae</taxon>
        <taxon>Sulfodiicoccus</taxon>
    </lineage>
</organism>
<gene>
    <name evidence="7" type="ORF">HS1genome_2229</name>
</gene>
<name>A0A348B6N8_9CREN</name>
<dbReference type="PANTHER" id="PTHR43652:SF2">
    <property type="entry name" value="BASIC AMINO ACID ANTIPORTER YFCC-RELATED"/>
    <property type="match status" value="1"/>
</dbReference>
<dbReference type="GO" id="GO:0005886">
    <property type="term" value="C:plasma membrane"/>
    <property type="evidence" value="ECO:0007669"/>
    <property type="project" value="TreeGrafter"/>
</dbReference>
<accession>A0A348B6N8</accession>
<evidence type="ECO:0000313" key="7">
    <source>
        <dbReference type="EMBL" id="BBD73840.1"/>
    </source>
</evidence>
<proteinExistence type="predicted"/>
<evidence type="ECO:0000256" key="3">
    <source>
        <dbReference type="ARBA" id="ARBA00022989"/>
    </source>
</evidence>
<dbReference type="InterPro" id="IPR006037">
    <property type="entry name" value="RCK_C"/>
</dbReference>
<comment type="subcellular location">
    <subcellularLocation>
        <location evidence="1">Membrane</location>
        <topology evidence="1">Multi-pass membrane protein</topology>
    </subcellularLocation>
</comment>
<feature type="domain" description="RCK C-terminal" evidence="6">
    <location>
        <begin position="133"/>
        <end position="216"/>
    </location>
</feature>
<dbReference type="InterPro" id="IPR036721">
    <property type="entry name" value="RCK_C_sf"/>
</dbReference>